<name>A0ABW3YNB8_9ACTN</name>
<protein>
    <submittedName>
        <fullName evidence="1">Uncharacterized protein</fullName>
    </submittedName>
</protein>
<comment type="caution">
    <text evidence="1">The sequence shown here is derived from an EMBL/GenBank/DDBJ whole genome shotgun (WGS) entry which is preliminary data.</text>
</comment>
<organism evidence="1 2">
    <name type="scientific">Micromonospora sonneratiae</name>
    <dbReference type="NCBI Taxonomy" id="1184706"/>
    <lineage>
        <taxon>Bacteria</taxon>
        <taxon>Bacillati</taxon>
        <taxon>Actinomycetota</taxon>
        <taxon>Actinomycetes</taxon>
        <taxon>Micromonosporales</taxon>
        <taxon>Micromonosporaceae</taxon>
        <taxon>Micromonospora</taxon>
    </lineage>
</organism>
<dbReference type="EMBL" id="JBHTMP010000116">
    <property type="protein sequence ID" value="MFD1326082.1"/>
    <property type="molecule type" value="Genomic_DNA"/>
</dbReference>
<evidence type="ECO:0000313" key="2">
    <source>
        <dbReference type="Proteomes" id="UP001597260"/>
    </source>
</evidence>
<accession>A0ABW3YNB8</accession>
<dbReference type="Proteomes" id="UP001597260">
    <property type="component" value="Unassembled WGS sequence"/>
</dbReference>
<proteinExistence type="predicted"/>
<reference evidence="2" key="1">
    <citation type="journal article" date="2019" name="Int. J. Syst. Evol. Microbiol.">
        <title>The Global Catalogue of Microorganisms (GCM) 10K type strain sequencing project: providing services to taxonomists for standard genome sequencing and annotation.</title>
        <authorList>
            <consortium name="The Broad Institute Genomics Platform"/>
            <consortium name="The Broad Institute Genome Sequencing Center for Infectious Disease"/>
            <person name="Wu L."/>
            <person name="Ma J."/>
        </authorList>
    </citation>
    <scope>NUCLEOTIDE SEQUENCE [LARGE SCALE GENOMIC DNA]</scope>
    <source>
        <strain evidence="2">JCM 31037</strain>
    </source>
</reference>
<keyword evidence="2" id="KW-1185">Reference proteome</keyword>
<sequence length="105" mass="10453">MRRLDRSWRRWTGYGTAVVMAVSMVSAPERAAADVGPTWADLPRDPKVTGAPAKLTPLPANPAAAAAIRALPAPTWPVAGSASVELAGAVAAAGGDGPGAGVRAG</sequence>
<evidence type="ECO:0000313" key="1">
    <source>
        <dbReference type="EMBL" id="MFD1326082.1"/>
    </source>
</evidence>
<feature type="non-terminal residue" evidence="1">
    <location>
        <position position="105"/>
    </location>
</feature>
<gene>
    <name evidence="1" type="ORF">ACFQ4H_33895</name>
</gene>